<feature type="domain" description="DUF6532" evidence="2">
    <location>
        <begin position="542"/>
        <end position="752"/>
    </location>
</feature>
<dbReference type="InterPro" id="IPR045341">
    <property type="entry name" value="DUF6532"/>
</dbReference>
<protein>
    <recommendedName>
        <fullName evidence="2">DUF6532 domain-containing protein</fullName>
    </recommendedName>
</protein>
<feature type="compositionally biased region" description="Polar residues" evidence="1">
    <location>
        <begin position="1"/>
        <end position="10"/>
    </location>
</feature>
<evidence type="ECO:0000313" key="3">
    <source>
        <dbReference type="EMBL" id="KAF8436278.1"/>
    </source>
</evidence>
<feature type="compositionally biased region" description="Polar residues" evidence="1">
    <location>
        <begin position="460"/>
        <end position="469"/>
    </location>
</feature>
<accession>A0AAD4BQ28</accession>
<keyword evidence="4" id="KW-1185">Reference proteome</keyword>
<feature type="compositionally biased region" description="Polar residues" evidence="1">
    <location>
        <begin position="432"/>
        <end position="441"/>
    </location>
</feature>
<feature type="compositionally biased region" description="Basic residues" evidence="1">
    <location>
        <begin position="13"/>
        <end position="23"/>
    </location>
</feature>
<feature type="compositionally biased region" description="Polar residues" evidence="1">
    <location>
        <begin position="287"/>
        <end position="332"/>
    </location>
</feature>
<evidence type="ECO:0000256" key="1">
    <source>
        <dbReference type="SAM" id="MobiDB-lite"/>
    </source>
</evidence>
<dbReference type="EMBL" id="WHUW01000022">
    <property type="protein sequence ID" value="KAF8436278.1"/>
    <property type="molecule type" value="Genomic_DNA"/>
</dbReference>
<evidence type="ECO:0000259" key="2">
    <source>
        <dbReference type="Pfam" id="PF20149"/>
    </source>
</evidence>
<gene>
    <name evidence="3" type="ORF">L210DRAFT_3505873</name>
</gene>
<feature type="compositionally biased region" description="Basic and acidic residues" evidence="1">
    <location>
        <begin position="40"/>
        <end position="59"/>
    </location>
</feature>
<sequence length="795" mass="86554">MSSQIPTSLASPPRKRGSKKGKRCSSNGDDTSRSTKAQRIKGDHAPASKSAAVEHHDESQTASAIATQEPRRSGRAGAGSGGRTQQLEKVAAILEDRPVRSRQSTDLPEDTAANPLAPPAKSVKSGRRGVGKKAGLESLPPPPYAPAAPCQVQTGPALVKMTPVPVFHERSSGSDRFGFSAPAPALQPVGIPRTEPNLQIPYVAAQEQQKRFLSPPPPELLQQPCSGSLVGPPRLASSRSLESQSLPSHKASVSSRTLGSQLLDPTPFSNSPPSHKTPAPSRALESRSINPTLLGSSLPSRKASVSSRALKSQSIDPSLLDNSLPSRKTFQSLPDHRRVVEHTEPSEGDSSSENDKSTSESGAPDETETEHDEAWGATNSRQVAHPGFSKEVQPNLPIRHASLPPDHEFQFSRDEDDESAWRNLDNAEPQHGGTSHPSNRLQIDDSRSPDNAEYQERGDTANNTESQPGNAVDVLDRHHQVNGHPSAPDPQALTSVPPQPDGMQESARTRAPRNSKKAKEAGPLPKNLGFYPSGWQDCLEDAKRECRVSHLLSNNPFPSKSRDLKTSITEALTTTISEWNKSAVFEPGYWPDHKTGMACVLLGDMSTWRSELKTVAFAVCPVAYNLIPPQEIPPREKVQWVQNSAAQLLADSFFLRGGFDQQGKTNNFAHPALMEVAIRFFYTGSYRIADKRPDQFRKAIPLACIALAGAAINCVLDGFAKNGAVTLKTIPQFSGKEYRSTFLTMSKMLNEILRHPYHGRKLRKQVGKWGEEGWAVLYQVDTDVERDNHLHLVLD</sequence>
<feature type="compositionally biased region" description="Low complexity" evidence="1">
    <location>
        <begin position="235"/>
        <end position="248"/>
    </location>
</feature>
<dbReference type="Proteomes" id="UP001194468">
    <property type="component" value="Unassembled WGS sequence"/>
</dbReference>
<dbReference type="Pfam" id="PF20149">
    <property type="entry name" value="DUF6532"/>
    <property type="match status" value="1"/>
</dbReference>
<feature type="compositionally biased region" description="Basic and acidic residues" evidence="1">
    <location>
        <begin position="442"/>
        <end position="459"/>
    </location>
</feature>
<feature type="compositionally biased region" description="Polar residues" evidence="1">
    <location>
        <begin position="251"/>
        <end position="260"/>
    </location>
</feature>
<organism evidence="3 4">
    <name type="scientific">Boletus edulis BED1</name>
    <dbReference type="NCBI Taxonomy" id="1328754"/>
    <lineage>
        <taxon>Eukaryota</taxon>
        <taxon>Fungi</taxon>
        <taxon>Dikarya</taxon>
        <taxon>Basidiomycota</taxon>
        <taxon>Agaricomycotina</taxon>
        <taxon>Agaricomycetes</taxon>
        <taxon>Agaricomycetidae</taxon>
        <taxon>Boletales</taxon>
        <taxon>Boletineae</taxon>
        <taxon>Boletaceae</taxon>
        <taxon>Boletoideae</taxon>
        <taxon>Boletus</taxon>
    </lineage>
</organism>
<reference evidence="3" key="1">
    <citation type="submission" date="2019-10" db="EMBL/GenBank/DDBJ databases">
        <authorList>
            <consortium name="DOE Joint Genome Institute"/>
            <person name="Kuo A."/>
            <person name="Miyauchi S."/>
            <person name="Kiss E."/>
            <person name="Drula E."/>
            <person name="Kohler A."/>
            <person name="Sanchez-Garcia M."/>
            <person name="Andreopoulos B."/>
            <person name="Barry K.W."/>
            <person name="Bonito G."/>
            <person name="Buee M."/>
            <person name="Carver A."/>
            <person name="Chen C."/>
            <person name="Cichocki N."/>
            <person name="Clum A."/>
            <person name="Culley D."/>
            <person name="Crous P.W."/>
            <person name="Fauchery L."/>
            <person name="Girlanda M."/>
            <person name="Hayes R."/>
            <person name="Keri Z."/>
            <person name="LaButti K."/>
            <person name="Lipzen A."/>
            <person name="Lombard V."/>
            <person name="Magnuson J."/>
            <person name="Maillard F."/>
            <person name="Morin E."/>
            <person name="Murat C."/>
            <person name="Nolan M."/>
            <person name="Ohm R."/>
            <person name="Pangilinan J."/>
            <person name="Pereira M."/>
            <person name="Perotto S."/>
            <person name="Peter M."/>
            <person name="Riley R."/>
            <person name="Sitrit Y."/>
            <person name="Stielow B."/>
            <person name="Szollosi G."/>
            <person name="Zifcakova L."/>
            <person name="Stursova M."/>
            <person name="Spatafora J.W."/>
            <person name="Tedersoo L."/>
            <person name="Vaario L.-M."/>
            <person name="Yamada A."/>
            <person name="Yan M."/>
            <person name="Wang P."/>
            <person name="Xu J."/>
            <person name="Bruns T."/>
            <person name="Baldrian P."/>
            <person name="Vilgalys R."/>
            <person name="Henrissat B."/>
            <person name="Grigoriev I.V."/>
            <person name="Hibbett D."/>
            <person name="Nagy L.G."/>
            <person name="Martin F.M."/>
        </authorList>
    </citation>
    <scope>NUCLEOTIDE SEQUENCE</scope>
    <source>
        <strain evidence="3">BED1</strain>
    </source>
</reference>
<reference evidence="3" key="2">
    <citation type="journal article" date="2020" name="Nat. Commun.">
        <title>Large-scale genome sequencing of mycorrhizal fungi provides insights into the early evolution of symbiotic traits.</title>
        <authorList>
            <person name="Miyauchi S."/>
            <person name="Kiss E."/>
            <person name="Kuo A."/>
            <person name="Drula E."/>
            <person name="Kohler A."/>
            <person name="Sanchez-Garcia M."/>
            <person name="Morin E."/>
            <person name="Andreopoulos B."/>
            <person name="Barry K.W."/>
            <person name="Bonito G."/>
            <person name="Buee M."/>
            <person name="Carver A."/>
            <person name="Chen C."/>
            <person name="Cichocki N."/>
            <person name="Clum A."/>
            <person name="Culley D."/>
            <person name="Crous P.W."/>
            <person name="Fauchery L."/>
            <person name="Girlanda M."/>
            <person name="Hayes R.D."/>
            <person name="Keri Z."/>
            <person name="LaButti K."/>
            <person name="Lipzen A."/>
            <person name="Lombard V."/>
            <person name="Magnuson J."/>
            <person name="Maillard F."/>
            <person name="Murat C."/>
            <person name="Nolan M."/>
            <person name="Ohm R.A."/>
            <person name="Pangilinan J."/>
            <person name="Pereira M.F."/>
            <person name="Perotto S."/>
            <person name="Peter M."/>
            <person name="Pfister S."/>
            <person name="Riley R."/>
            <person name="Sitrit Y."/>
            <person name="Stielow J.B."/>
            <person name="Szollosi G."/>
            <person name="Zifcakova L."/>
            <person name="Stursova M."/>
            <person name="Spatafora J.W."/>
            <person name="Tedersoo L."/>
            <person name="Vaario L.M."/>
            <person name="Yamada A."/>
            <person name="Yan M."/>
            <person name="Wang P."/>
            <person name="Xu J."/>
            <person name="Bruns T."/>
            <person name="Baldrian P."/>
            <person name="Vilgalys R."/>
            <person name="Dunand C."/>
            <person name="Henrissat B."/>
            <person name="Grigoriev I.V."/>
            <person name="Hibbett D."/>
            <person name="Nagy L.G."/>
            <person name="Martin F.M."/>
        </authorList>
    </citation>
    <scope>NUCLEOTIDE SEQUENCE</scope>
    <source>
        <strain evidence="3">BED1</strain>
    </source>
</reference>
<comment type="caution">
    <text evidence="3">The sequence shown here is derived from an EMBL/GenBank/DDBJ whole genome shotgun (WGS) entry which is preliminary data.</text>
</comment>
<dbReference type="AlphaFoldDB" id="A0AAD4BQ28"/>
<feature type="region of interest" description="Disordered" evidence="1">
    <location>
        <begin position="208"/>
        <end position="526"/>
    </location>
</feature>
<evidence type="ECO:0000313" key="4">
    <source>
        <dbReference type="Proteomes" id="UP001194468"/>
    </source>
</evidence>
<name>A0AAD4BQ28_BOLED</name>
<feature type="region of interest" description="Disordered" evidence="1">
    <location>
        <begin position="1"/>
        <end position="148"/>
    </location>
</feature>
<feature type="compositionally biased region" description="Basic and acidic residues" evidence="1">
    <location>
        <begin position="334"/>
        <end position="345"/>
    </location>
</feature>
<proteinExistence type="predicted"/>